<evidence type="ECO:0000256" key="4">
    <source>
        <dbReference type="ARBA" id="ARBA00023306"/>
    </source>
</evidence>
<name>A0A2H0XBU4_UNCKA</name>
<dbReference type="Pfam" id="PF02491">
    <property type="entry name" value="SHS2_FTSA"/>
    <property type="match status" value="1"/>
</dbReference>
<dbReference type="GO" id="GO:0009898">
    <property type="term" value="C:cytoplasmic side of plasma membrane"/>
    <property type="evidence" value="ECO:0007669"/>
    <property type="project" value="UniProtKB-UniRule"/>
</dbReference>
<gene>
    <name evidence="5 8" type="primary">ftsA</name>
    <name evidence="8" type="ORF">COT51_01890</name>
</gene>
<dbReference type="InterPro" id="IPR043129">
    <property type="entry name" value="ATPase_NBD"/>
</dbReference>
<comment type="caution">
    <text evidence="8">The sequence shown here is derived from an EMBL/GenBank/DDBJ whole genome shotgun (WGS) entry which is preliminary data.</text>
</comment>
<evidence type="ECO:0000256" key="2">
    <source>
        <dbReference type="ARBA" id="ARBA00022618"/>
    </source>
</evidence>
<evidence type="ECO:0000256" key="3">
    <source>
        <dbReference type="ARBA" id="ARBA00023136"/>
    </source>
</evidence>
<dbReference type="HAMAP" id="MF_02033">
    <property type="entry name" value="FtsA"/>
    <property type="match status" value="1"/>
</dbReference>
<evidence type="ECO:0000256" key="6">
    <source>
        <dbReference type="PIRNR" id="PIRNR003101"/>
    </source>
</evidence>
<organism evidence="8 9">
    <name type="scientific">candidate division WWE3 bacterium CG08_land_8_20_14_0_20_41_15</name>
    <dbReference type="NCBI Taxonomy" id="1975086"/>
    <lineage>
        <taxon>Bacteria</taxon>
        <taxon>Katanobacteria</taxon>
    </lineage>
</organism>
<evidence type="ECO:0000256" key="1">
    <source>
        <dbReference type="ARBA" id="ARBA00022475"/>
    </source>
</evidence>
<evidence type="ECO:0000313" key="8">
    <source>
        <dbReference type="EMBL" id="PIS21639.1"/>
    </source>
</evidence>
<dbReference type="SUPFAM" id="SSF53067">
    <property type="entry name" value="Actin-like ATPase domain"/>
    <property type="match status" value="2"/>
</dbReference>
<dbReference type="PIRSF" id="PIRSF003101">
    <property type="entry name" value="FtsA"/>
    <property type="match status" value="1"/>
</dbReference>
<dbReference type="CDD" id="cd24048">
    <property type="entry name" value="ASKHA_NBD_FtsA"/>
    <property type="match status" value="1"/>
</dbReference>
<dbReference type="Proteomes" id="UP000231098">
    <property type="component" value="Unassembled WGS sequence"/>
</dbReference>
<dbReference type="Pfam" id="PF14450">
    <property type="entry name" value="FtsA"/>
    <property type="match status" value="2"/>
</dbReference>
<sequence>MPKERIVAGIDIGSSKICTVISSVLEGKRSVIGVCSVPSRGLRRGVVVDIDEAVTAISQSLEGAERMAGCPVSSTFVSVNGSHVSSQNSRGVVAVSHPGEEIDAEDVSRVTEVAQAITLPTSREIIHVLPRDFIVDGQEGIKDPVGMSGIKLEVETNIITGSSTSLRNLAKCVQQVGVSVPENGIIYSALADAEAVLTDTEKELGTVLINIGGGTTSIIIYLEGSPAFSSVLPIGGKHVTNDLAIGLRTSLENAESIKFRLSEIAKSLNGVPVPVDLTSSKKELRNEIDVSEFGLDFNTVPVKFLHDITRVRMEEIFELVNSEIKRSGFEGMLPAGAVLTGGGSLTYKSVEIAKNELKLPVREGVPTGVTGLIEEIGGPASSTGVGLIIYGSGFSQSAKRSFSGKGKVRRFFGGIVDWFKSFLP</sequence>
<comment type="subcellular location">
    <subcellularLocation>
        <location evidence="5">Cell membrane</location>
        <topology evidence="5">Peripheral membrane protein</topology>
        <orientation evidence="5">Cytoplasmic side</orientation>
    </subcellularLocation>
    <text evidence="5">Localizes to the Z ring in an FtsZ-dependent manner. Targeted to the membrane through a conserved C-terminal amphipathic helix.</text>
</comment>
<dbReference type="InterPro" id="IPR050696">
    <property type="entry name" value="FtsA/MreB"/>
</dbReference>
<dbReference type="PANTHER" id="PTHR32432">
    <property type="entry name" value="CELL DIVISION PROTEIN FTSA-RELATED"/>
    <property type="match status" value="1"/>
</dbReference>
<dbReference type="AlphaFoldDB" id="A0A2H0XBU4"/>
<dbReference type="Gene3D" id="3.30.420.40">
    <property type="match status" value="2"/>
</dbReference>
<dbReference type="NCBIfam" id="TIGR01174">
    <property type="entry name" value="ftsA"/>
    <property type="match status" value="1"/>
</dbReference>
<dbReference type="InterPro" id="IPR003494">
    <property type="entry name" value="SHS2_FtsA"/>
</dbReference>
<proteinExistence type="inferred from homology"/>
<feature type="domain" description="SHS2" evidence="7">
    <location>
        <begin position="7"/>
        <end position="196"/>
    </location>
</feature>
<evidence type="ECO:0000259" key="7">
    <source>
        <dbReference type="SMART" id="SM00842"/>
    </source>
</evidence>
<comment type="subunit">
    <text evidence="5">Self-interacts. Interacts with FtsZ.</text>
</comment>
<dbReference type="Gene3D" id="3.30.1490.110">
    <property type="match status" value="1"/>
</dbReference>
<dbReference type="GO" id="GO:0043093">
    <property type="term" value="P:FtsZ-dependent cytokinesis"/>
    <property type="evidence" value="ECO:0007669"/>
    <property type="project" value="UniProtKB-UniRule"/>
</dbReference>
<dbReference type="GO" id="GO:0032153">
    <property type="term" value="C:cell division site"/>
    <property type="evidence" value="ECO:0007669"/>
    <property type="project" value="UniProtKB-UniRule"/>
</dbReference>
<reference evidence="9" key="1">
    <citation type="submission" date="2017-09" db="EMBL/GenBank/DDBJ databases">
        <title>Depth-based differentiation of microbial function through sediment-hosted aquifers and enrichment of novel symbionts in the deep terrestrial subsurface.</title>
        <authorList>
            <person name="Probst A.J."/>
            <person name="Ladd B."/>
            <person name="Jarett J.K."/>
            <person name="Geller-Mcgrath D.E."/>
            <person name="Sieber C.M.K."/>
            <person name="Emerson J.B."/>
            <person name="Anantharaman K."/>
            <person name="Thomas B.C."/>
            <person name="Malmstrom R."/>
            <person name="Stieglmeier M."/>
            <person name="Klingl A."/>
            <person name="Woyke T."/>
            <person name="Ryan C.M."/>
            <person name="Banfield J.F."/>
        </authorList>
    </citation>
    <scope>NUCLEOTIDE SEQUENCE [LARGE SCALE GENOMIC DNA]</scope>
</reference>
<dbReference type="SMART" id="SM00842">
    <property type="entry name" value="FtsA"/>
    <property type="match status" value="1"/>
</dbReference>
<keyword evidence="2 5" id="KW-0132">Cell division</keyword>
<keyword evidence="4 5" id="KW-0131">Cell cycle</keyword>
<dbReference type="EMBL" id="PEYV01000029">
    <property type="protein sequence ID" value="PIS21639.1"/>
    <property type="molecule type" value="Genomic_DNA"/>
</dbReference>
<protein>
    <recommendedName>
        <fullName evidence="5 6">Cell division protein FtsA</fullName>
    </recommendedName>
</protein>
<comment type="similarity">
    <text evidence="5 6">Belongs to the FtsA/MreB family.</text>
</comment>
<evidence type="ECO:0000256" key="5">
    <source>
        <dbReference type="HAMAP-Rule" id="MF_02033"/>
    </source>
</evidence>
<accession>A0A2H0XBU4</accession>
<keyword evidence="3 5" id="KW-0472">Membrane</keyword>
<evidence type="ECO:0000313" key="9">
    <source>
        <dbReference type="Proteomes" id="UP000231098"/>
    </source>
</evidence>
<dbReference type="InterPro" id="IPR020823">
    <property type="entry name" value="Cell_div_FtsA"/>
</dbReference>
<comment type="function">
    <text evidence="5 6">Cell division protein that is involved in the assembly of the Z ring. May serve as a membrane anchor for the Z ring.</text>
</comment>
<keyword evidence="1 5" id="KW-1003">Cell membrane</keyword>
<dbReference type="PANTHER" id="PTHR32432:SF4">
    <property type="entry name" value="CELL DIVISION PROTEIN FTSA"/>
    <property type="match status" value="1"/>
</dbReference>